<evidence type="ECO:0000256" key="7">
    <source>
        <dbReference type="ARBA" id="ARBA00022984"/>
    </source>
</evidence>
<dbReference type="NCBIfam" id="TIGR01143">
    <property type="entry name" value="murF"/>
    <property type="match status" value="1"/>
</dbReference>
<dbReference type="InterPro" id="IPR005863">
    <property type="entry name" value="UDP-N-AcMur_synth"/>
</dbReference>
<feature type="domain" description="Mur ligase N-terminal catalytic" evidence="12">
    <location>
        <begin position="24"/>
        <end position="97"/>
    </location>
</feature>
<dbReference type="Pfam" id="PF08245">
    <property type="entry name" value="Mur_ligase_M"/>
    <property type="match status" value="1"/>
</dbReference>
<dbReference type="RefSeq" id="WP_417656468.1">
    <property type="nucleotide sequence ID" value="NZ_JBLXDX010000001.1"/>
</dbReference>
<reference evidence="15 16" key="1">
    <citation type="submission" date="2018-03" db="EMBL/GenBank/DDBJ databases">
        <title>Cross-interface Injection: A General Nanoliter Liquid Handling Method Applied to Single Cells Genome Amplification Automated Nanoliter Liquid Handling Applied to Single Cell Multiple Displacement Amplification.</title>
        <authorList>
            <person name="Yun J."/>
            <person name="Xu P."/>
            <person name="Xu J."/>
            <person name="Dai X."/>
            <person name="Wang Y."/>
            <person name="Zheng X."/>
            <person name="Cao C."/>
            <person name="Yi Q."/>
            <person name="Zhu Y."/>
            <person name="Wang L."/>
            <person name="Dong Z."/>
            <person name="Huang Y."/>
            <person name="Huang L."/>
            <person name="Du W."/>
        </authorList>
    </citation>
    <scope>NUCLEOTIDE SEQUENCE [LARGE SCALE GENOMIC DNA]</scope>
    <source>
        <strain evidence="15 16">A9-4</strain>
    </source>
</reference>
<dbReference type="InterPro" id="IPR035911">
    <property type="entry name" value="MurE/MurF_N"/>
</dbReference>
<evidence type="ECO:0000256" key="10">
    <source>
        <dbReference type="HAMAP-Rule" id="MF_02019"/>
    </source>
</evidence>
<keyword evidence="8 10" id="KW-0131">Cell cycle</keyword>
<evidence type="ECO:0000256" key="4">
    <source>
        <dbReference type="ARBA" id="ARBA00022741"/>
    </source>
</evidence>
<evidence type="ECO:0000256" key="1">
    <source>
        <dbReference type="ARBA" id="ARBA00022490"/>
    </source>
</evidence>
<dbReference type="InterPro" id="IPR036615">
    <property type="entry name" value="Mur_ligase_C_dom_sf"/>
</dbReference>
<dbReference type="PANTHER" id="PTHR43024:SF1">
    <property type="entry name" value="UDP-N-ACETYLMURAMOYL-TRIPEPTIDE--D-ALANYL-D-ALANINE LIGASE"/>
    <property type="match status" value="1"/>
</dbReference>
<dbReference type="SUPFAM" id="SSF53623">
    <property type="entry name" value="MurD-like peptide ligases, catalytic domain"/>
    <property type="match status" value="1"/>
</dbReference>
<comment type="similarity">
    <text evidence="10">Belongs to the MurCDEF family. MurF subfamily.</text>
</comment>
<dbReference type="UniPathway" id="UPA00219"/>
<dbReference type="GO" id="GO:0005737">
    <property type="term" value="C:cytoplasm"/>
    <property type="evidence" value="ECO:0007669"/>
    <property type="project" value="UniProtKB-SubCell"/>
</dbReference>
<dbReference type="GO" id="GO:0009252">
    <property type="term" value="P:peptidoglycan biosynthetic process"/>
    <property type="evidence" value="ECO:0007669"/>
    <property type="project" value="UniProtKB-UniRule"/>
</dbReference>
<dbReference type="HAMAP" id="MF_02019">
    <property type="entry name" value="MurF"/>
    <property type="match status" value="1"/>
</dbReference>
<evidence type="ECO:0000313" key="15">
    <source>
        <dbReference type="EMBL" id="PTB90146.1"/>
    </source>
</evidence>
<dbReference type="Gene3D" id="3.40.1390.10">
    <property type="entry name" value="MurE/MurF, N-terminal domain"/>
    <property type="match status" value="1"/>
</dbReference>
<dbReference type="SUPFAM" id="SSF53244">
    <property type="entry name" value="MurD-like peptide ligases, peptide-binding domain"/>
    <property type="match status" value="1"/>
</dbReference>
<evidence type="ECO:0000256" key="2">
    <source>
        <dbReference type="ARBA" id="ARBA00022598"/>
    </source>
</evidence>
<dbReference type="PANTHER" id="PTHR43024">
    <property type="entry name" value="UDP-N-ACETYLMURAMOYL-TRIPEPTIDE--D-ALANYL-D-ALANINE LIGASE"/>
    <property type="match status" value="1"/>
</dbReference>
<dbReference type="Gene3D" id="3.40.1190.10">
    <property type="entry name" value="Mur-like, catalytic domain"/>
    <property type="match status" value="1"/>
</dbReference>
<dbReference type="Pfam" id="PF01225">
    <property type="entry name" value="Mur_ligase"/>
    <property type="match status" value="1"/>
</dbReference>
<dbReference type="InterPro" id="IPR004101">
    <property type="entry name" value="Mur_ligase_C"/>
</dbReference>
<evidence type="ECO:0000259" key="12">
    <source>
        <dbReference type="Pfam" id="PF01225"/>
    </source>
</evidence>
<keyword evidence="9 10" id="KW-0961">Cell wall biogenesis/degradation</keyword>
<evidence type="ECO:0000256" key="11">
    <source>
        <dbReference type="RuleBase" id="RU004136"/>
    </source>
</evidence>
<dbReference type="InterPro" id="IPR051046">
    <property type="entry name" value="MurCDEF_CellWall_CoF430Synth"/>
</dbReference>
<comment type="function">
    <text evidence="10 11">Involved in cell wall formation. Catalyzes the final step in the synthesis of UDP-N-acetylmuramoyl-pentapeptide, the precursor of murein.</text>
</comment>
<keyword evidence="1 10" id="KW-0963">Cytoplasm</keyword>
<keyword evidence="5 10" id="KW-0067">ATP-binding</keyword>
<accession>A0A6N4DJW0</accession>
<dbReference type="Pfam" id="PF02875">
    <property type="entry name" value="Mur_ligase_C"/>
    <property type="match status" value="1"/>
</dbReference>
<keyword evidence="7 10" id="KW-0573">Peptidoglycan synthesis</keyword>
<feature type="domain" description="Mur ligase C-terminal" evidence="13">
    <location>
        <begin position="331"/>
        <end position="454"/>
    </location>
</feature>
<feature type="binding site" evidence="10">
    <location>
        <begin position="111"/>
        <end position="117"/>
    </location>
    <ligand>
        <name>ATP</name>
        <dbReference type="ChEBI" id="CHEBI:30616"/>
    </ligand>
</feature>
<dbReference type="Gene3D" id="3.90.190.20">
    <property type="entry name" value="Mur ligase, C-terminal domain"/>
    <property type="match status" value="1"/>
</dbReference>
<comment type="catalytic activity">
    <reaction evidence="10 11">
        <text>D-alanyl-D-alanine + UDP-N-acetyl-alpha-D-muramoyl-L-alanyl-gamma-D-glutamyl-meso-2,6-diaminopimelate + ATP = UDP-N-acetyl-alpha-D-muramoyl-L-alanyl-gamma-D-glutamyl-meso-2,6-diaminopimeloyl-D-alanyl-D-alanine + ADP + phosphate + H(+)</text>
        <dbReference type="Rhea" id="RHEA:28374"/>
        <dbReference type="ChEBI" id="CHEBI:15378"/>
        <dbReference type="ChEBI" id="CHEBI:30616"/>
        <dbReference type="ChEBI" id="CHEBI:43474"/>
        <dbReference type="ChEBI" id="CHEBI:57822"/>
        <dbReference type="ChEBI" id="CHEBI:61386"/>
        <dbReference type="ChEBI" id="CHEBI:83905"/>
        <dbReference type="ChEBI" id="CHEBI:456216"/>
        <dbReference type="EC" id="6.3.2.10"/>
    </reaction>
</comment>
<keyword evidence="3 10" id="KW-0132">Cell division</keyword>
<comment type="pathway">
    <text evidence="10 11">Cell wall biogenesis; peptidoglycan biosynthesis.</text>
</comment>
<gene>
    <name evidence="10 15" type="primary">murF</name>
    <name evidence="15" type="ORF">C9928_00925</name>
</gene>
<evidence type="ECO:0000256" key="9">
    <source>
        <dbReference type="ARBA" id="ARBA00023316"/>
    </source>
</evidence>
<dbReference type="GO" id="GO:0005524">
    <property type="term" value="F:ATP binding"/>
    <property type="evidence" value="ECO:0007669"/>
    <property type="project" value="UniProtKB-UniRule"/>
</dbReference>
<dbReference type="AlphaFoldDB" id="A0A6N4DJW0"/>
<dbReference type="EC" id="6.3.2.10" evidence="10 11"/>
<sequence>MITVSLQWIAAAVGGELQGEHCTINRVSTDTRSLPPGCLFIALKGPHFDAHDFIADAIDQGAAAILVERPIDMDTRRGVPQIIVPNTRHALGQLGAAVKAQVAPKTIAITGSSGKTTVKEMLAAILQTRGDVLATRGNFNNDIGCPLTLLRLEPQHEFAVIELGANHPGEIAYTTRLTMPDVAIINNVAPAHVEGFGSVHGVFRAKTEIFRGLGPAGIALTPAHSEFAECWQQELAERTHFTFGRQSDDVQPHIAATDVELNDQGCASFTAHVPAGLSTLEPTEQTARVQLSLPGLHNVDNALVAIAAALAVGCALADAATALNQLTPVSGRLNVMTLSPQLRLIDDTYNANVGSVKAALDTLAAYPGFRLMILGDMGELGAQARQYHEEVGAYAIQAGIDNLFTLGVLSQSASEVFNGRGGRHFSQFDALIEGVIEAVQQAKVPVTILAKGSRSAHMERVIEALTVRQNELQPGYTEKGKHAC</sequence>
<dbReference type="GO" id="GO:0071555">
    <property type="term" value="P:cell wall organization"/>
    <property type="evidence" value="ECO:0007669"/>
    <property type="project" value="UniProtKB-KW"/>
</dbReference>
<dbReference type="InterPro" id="IPR036565">
    <property type="entry name" value="Mur-like_cat_sf"/>
</dbReference>
<evidence type="ECO:0000256" key="3">
    <source>
        <dbReference type="ARBA" id="ARBA00022618"/>
    </source>
</evidence>
<dbReference type="GO" id="GO:0047480">
    <property type="term" value="F:UDP-N-acetylmuramoyl-tripeptide-D-alanyl-D-alanine ligase activity"/>
    <property type="evidence" value="ECO:0007669"/>
    <property type="project" value="UniProtKB-UniRule"/>
</dbReference>
<dbReference type="Proteomes" id="UP000241514">
    <property type="component" value="Unassembled WGS sequence"/>
</dbReference>
<dbReference type="SUPFAM" id="SSF63418">
    <property type="entry name" value="MurE/MurF N-terminal domain"/>
    <property type="match status" value="1"/>
</dbReference>
<organism evidence="15 16">
    <name type="scientific">Pseudidiomarina aestuarii</name>
    <dbReference type="NCBI Taxonomy" id="624146"/>
    <lineage>
        <taxon>Bacteria</taxon>
        <taxon>Pseudomonadati</taxon>
        <taxon>Pseudomonadota</taxon>
        <taxon>Gammaproteobacteria</taxon>
        <taxon>Alteromonadales</taxon>
        <taxon>Idiomarinaceae</taxon>
        <taxon>Pseudidiomarina</taxon>
    </lineage>
</organism>
<proteinExistence type="inferred from homology"/>
<dbReference type="EMBL" id="PYVG01000003">
    <property type="protein sequence ID" value="PTB90146.1"/>
    <property type="molecule type" value="Genomic_DNA"/>
</dbReference>
<keyword evidence="4 10" id="KW-0547">Nucleotide-binding</keyword>
<dbReference type="InterPro" id="IPR013221">
    <property type="entry name" value="Mur_ligase_cen"/>
</dbReference>
<evidence type="ECO:0000256" key="5">
    <source>
        <dbReference type="ARBA" id="ARBA00022840"/>
    </source>
</evidence>
<dbReference type="GO" id="GO:0051301">
    <property type="term" value="P:cell division"/>
    <property type="evidence" value="ECO:0007669"/>
    <property type="project" value="UniProtKB-KW"/>
</dbReference>
<evidence type="ECO:0000259" key="14">
    <source>
        <dbReference type="Pfam" id="PF08245"/>
    </source>
</evidence>
<evidence type="ECO:0000259" key="13">
    <source>
        <dbReference type="Pfam" id="PF02875"/>
    </source>
</evidence>
<dbReference type="InterPro" id="IPR000713">
    <property type="entry name" value="Mur_ligase_N"/>
</dbReference>
<evidence type="ECO:0000256" key="8">
    <source>
        <dbReference type="ARBA" id="ARBA00023306"/>
    </source>
</evidence>
<name>A0A6N4DJW0_9GAMM</name>
<keyword evidence="2 10" id="KW-0436">Ligase</keyword>
<comment type="caution">
    <text evidence="15">The sequence shown here is derived from an EMBL/GenBank/DDBJ whole genome shotgun (WGS) entry which is preliminary data.</text>
</comment>
<keyword evidence="6 10" id="KW-0133">Cell shape</keyword>
<dbReference type="GO" id="GO:0008360">
    <property type="term" value="P:regulation of cell shape"/>
    <property type="evidence" value="ECO:0007669"/>
    <property type="project" value="UniProtKB-KW"/>
</dbReference>
<evidence type="ECO:0000256" key="6">
    <source>
        <dbReference type="ARBA" id="ARBA00022960"/>
    </source>
</evidence>
<protein>
    <recommendedName>
        <fullName evidence="10 11">UDP-N-acetylmuramoyl-tripeptide--D-alanyl-D-alanine ligase</fullName>
        <ecNumber evidence="10 11">6.3.2.10</ecNumber>
    </recommendedName>
    <alternativeName>
        <fullName evidence="10">D-alanyl-D-alanine-adding enzyme</fullName>
    </alternativeName>
</protein>
<comment type="subcellular location">
    <subcellularLocation>
        <location evidence="10 11">Cytoplasm</location>
    </subcellularLocation>
</comment>
<evidence type="ECO:0000313" key="16">
    <source>
        <dbReference type="Proteomes" id="UP000241514"/>
    </source>
</evidence>
<feature type="domain" description="Mur ligase central" evidence="14">
    <location>
        <begin position="109"/>
        <end position="309"/>
    </location>
</feature>